<sequence>MSFLSVQGRITLIAGCCLLASAGALVASSLYSAARMQDQVLTSTTEEAQRSAENWMKAMGSEQAAKVTSYLDEAYFRTTLLAQSILFQRKNAADNFGSSEALRGAVNQQLHDAAAASANLLGVYAVFEPDQLDGEDSNYHGSSELGANDKGRFSTYWARVDGKIEPEVQDESVLADESPTAAGGVENDWYRCSIRSKALCLLEPYLDDVGSQKVLMTSVTVPLLEQETLLGMVGVDISLATLQSLVKEMDQALYDGQGKVLLVSHEGRAAGVDGFNVTLGSPLGQQYQALAGDLKGWIGQGQTMTRWSPDGTLLQTFVPVSMRGTEHKWGIYIELPRTVVLASARQLQDELSNQANGSVVTQLVIGGVISVVALLCIWLMARQIVAPIRAVVARLKDIATGEGDLTQRIDLHRDDEIGELAKWFNSFLNKLQSTISQVIDTVAGTRASAEQAAQVAERTSAGMQAQYQEVDLVATAFEELSATALQVAGNANSAVAAANQADTSAQEGKYVVADTQEAMRKLMAVISDAKPVVERLAANSDNINDILVVIQGIAEQTNLLALNAAIEAARAGEQGRGFAVVADEVRNLAGRTQNAIVEIQTLIGQLQSGTEAVVKAIMTGHSQADVTLTKVDLSVSVLEQIIHAVATIHQMNEQIARAAQEQSGVADEINRNVSNIRDVSHTIRAEAATSAENGRELSALADKQQQLVGQFKV</sequence>
<dbReference type="RefSeq" id="WP_034523767.1">
    <property type="nucleotide sequence ID" value="NZ_ARYZ02000022.1"/>
</dbReference>
<evidence type="ECO:0000256" key="9">
    <source>
        <dbReference type="SAM" id="SignalP"/>
    </source>
</evidence>
<evidence type="ECO:0000256" key="7">
    <source>
        <dbReference type="PROSITE-ProRule" id="PRU00284"/>
    </source>
</evidence>
<organism evidence="12 13">
    <name type="scientific">Aeromonas salmonicida subsp. pectinolytica 34mel</name>
    <dbReference type="NCBI Taxonomy" id="1324960"/>
    <lineage>
        <taxon>Bacteria</taxon>
        <taxon>Pseudomonadati</taxon>
        <taxon>Pseudomonadota</taxon>
        <taxon>Gammaproteobacteria</taxon>
        <taxon>Aeromonadales</taxon>
        <taxon>Aeromonadaceae</taxon>
        <taxon>Aeromonas</taxon>
    </lineage>
</organism>
<dbReference type="Proteomes" id="UP000222916">
    <property type="component" value="Chromosome"/>
</dbReference>
<evidence type="ECO:0000313" key="12">
    <source>
        <dbReference type="EMBL" id="ATP08510.1"/>
    </source>
</evidence>
<evidence type="ECO:0000256" key="6">
    <source>
        <dbReference type="ARBA" id="ARBA00029447"/>
    </source>
</evidence>
<dbReference type="CDD" id="cd12913">
    <property type="entry name" value="PDC1_MCP_like"/>
    <property type="match status" value="1"/>
</dbReference>
<feature type="domain" description="HAMP" evidence="11">
    <location>
        <begin position="382"/>
        <end position="436"/>
    </location>
</feature>
<dbReference type="GO" id="GO:0006935">
    <property type="term" value="P:chemotaxis"/>
    <property type="evidence" value="ECO:0007669"/>
    <property type="project" value="UniProtKB-ARBA"/>
</dbReference>
<dbReference type="PROSITE" id="PS50111">
    <property type="entry name" value="CHEMOTAXIS_TRANSDUC_2"/>
    <property type="match status" value="1"/>
</dbReference>
<gene>
    <name evidence="12" type="ORF">Asalp_13000</name>
</gene>
<dbReference type="EMBL" id="CP022426">
    <property type="protein sequence ID" value="ATP08510.1"/>
    <property type="molecule type" value="Genomic_DNA"/>
</dbReference>
<evidence type="ECO:0000313" key="13">
    <source>
        <dbReference type="Proteomes" id="UP000222916"/>
    </source>
</evidence>
<feature type="domain" description="Methyl-accepting transducer" evidence="10">
    <location>
        <begin position="441"/>
        <end position="677"/>
    </location>
</feature>
<dbReference type="Pfam" id="PF22673">
    <property type="entry name" value="MCP-like_PDC_1"/>
    <property type="match status" value="1"/>
</dbReference>
<keyword evidence="5 7" id="KW-0807">Transducer</keyword>
<evidence type="ECO:0000256" key="4">
    <source>
        <dbReference type="ARBA" id="ARBA00023136"/>
    </source>
</evidence>
<dbReference type="Gene3D" id="3.30.450.20">
    <property type="entry name" value="PAS domain"/>
    <property type="match status" value="1"/>
</dbReference>
<evidence type="ECO:0000256" key="5">
    <source>
        <dbReference type="ARBA" id="ARBA00023224"/>
    </source>
</evidence>
<evidence type="ECO:0000256" key="1">
    <source>
        <dbReference type="ARBA" id="ARBA00004141"/>
    </source>
</evidence>
<proteinExistence type="inferred from homology"/>
<keyword evidence="4 8" id="KW-0472">Membrane</keyword>
<feature type="signal peptide" evidence="9">
    <location>
        <begin position="1"/>
        <end position="26"/>
    </location>
</feature>
<feature type="chain" id="PRO_5014419850" evidence="9">
    <location>
        <begin position="27"/>
        <end position="713"/>
    </location>
</feature>
<dbReference type="GO" id="GO:0007165">
    <property type="term" value="P:signal transduction"/>
    <property type="evidence" value="ECO:0007669"/>
    <property type="project" value="UniProtKB-KW"/>
</dbReference>
<keyword evidence="2 8" id="KW-0812">Transmembrane</keyword>
<evidence type="ECO:0000256" key="2">
    <source>
        <dbReference type="ARBA" id="ARBA00022692"/>
    </source>
</evidence>
<dbReference type="PROSITE" id="PS50885">
    <property type="entry name" value="HAMP"/>
    <property type="match status" value="1"/>
</dbReference>
<dbReference type="PANTHER" id="PTHR32089:SF119">
    <property type="entry name" value="METHYL-ACCEPTING CHEMOTAXIS PROTEIN CTPL"/>
    <property type="match status" value="1"/>
</dbReference>
<protein>
    <submittedName>
        <fullName evidence="12">Methyl-accepting chemotaxis sensory transducer</fullName>
    </submittedName>
</protein>
<evidence type="ECO:0000256" key="3">
    <source>
        <dbReference type="ARBA" id="ARBA00022989"/>
    </source>
</evidence>
<dbReference type="SMART" id="SM00283">
    <property type="entry name" value="MA"/>
    <property type="match status" value="1"/>
</dbReference>
<feature type="transmembrane region" description="Helical" evidence="8">
    <location>
        <begin position="359"/>
        <end position="381"/>
    </location>
</feature>
<evidence type="ECO:0000256" key="8">
    <source>
        <dbReference type="SAM" id="Phobius"/>
    </source>
</evidence>
<evidence type="ECO:0000259" key="11">
    <source>
        <dbReference type="PROSITE" id="PS50885"/>
    </source>
</evidence>
<evidence type="ECO:0000259" key="10">
    <source>
        <dbReference type="PROSITE" id="PS50111"/>
    </source>
</evidence>
<dbReference type="GO" id="GO:0016020">
    <property type="term" value="C:membrane"/>
    <property type="evidence" value="ECO:0007669"/>
    <property type="project" value="UniProtKB-SubCell"/>
</dbReference>
<dbReference type="SMART" id="SM00304">
    <property type="entry name" value="HAMP"/>
    <property type="match status" value="1"/>
</dbReference>
<keyword evidence="9" id="KW-0732">Signal</keyword>
<dbReference type="AlphaFoldDB" id="A0A2D1QDN4"/>
<dbReference type="CDD" id="cd06225">
    <property type="entry name" value="HAMP"/>
    <property type="match status" value="1"/>
</dbReference>
<comment type="subcellular location">
    <subcellularLocation>
        <location evidence="1">Membrane</location>
        <topology evidence="1">Multi-pass membrane protein</topology>
    </subcellularLocation>
</comment>
<dbReference type="FunFam" id="1.10.287.950:FF:000001">
    <property type="entry name" value="Methyl-accepting chemotaxis sensory transducer"/>
    <property type="match status" value="1"/>
</dbReference>
<dbReference type="CDD" id="cd11386">
    <property type="entry name" value="MCP_signal"/>
    <property type="match status" value="1"/>
</dbReference>
<dbReference type="InterPro" id="IPR003660">
    <property type="entry name" value="HAMP_dom"/>
</dbReference>
<accession>A0A2D1QDN4</accession>
<dbReference type="Gene3D" id="1.10.287.950">
    <property type="entry name" value="Methyl-accepting chemotaxis protein"/>
    <property type="match status" value="1"/>
</dbReference>
<dbReference type="Pfam" id="PF00672">
    <property type="entry name" value="HAMP"/>
    <property type="match status" value="1"/>
</dbReference>
<dbReference type="OrthoDB" id="2489132at2"/>
<comment type="similarity">
    <text evidence="6">Belongs to the methyl-accepting chemotaxis (MCP) protein family.</text>
</comment>
<reference evidence="13" key="1">
    <citation type="journal article" date="2018" name="BMC Genomics">
        <title>The complete and fully assembled genome sequence of Aeromonas salmonicida subsp. pectinolytica and its comparative analysis with other Aeromonas species: investigation of the mobilome in environmental and pathogenic strains.</title>
        <authorList>
            <person name="Pfeiffer F."/>
            <person name="Zamora-Lagos M.A."/>
            <person name="Blettinger M."/>
            <person name="Yeroslaviz A."/>
            <person name="Dahl A."/>
            <person name="Gruber S."/>
            <person name="Habermann B.H."/>
        </authorList>
    </citation>
    <scope>NUCLEOTIDE SEQUENCE [LARGE SCALE GENOMIC DNA]</scope>
    <source>
        <strain evidence="13">34mel</strain>
    </source>
</reference>
<dbReference type="PANTHER" id="PTHR32089">
    <property type="entry name" value="METHYL-ACCEPTING CHEMOTAXIS PROTEIN MCPB"/>
    <property type="match status" value="1"/>
</dbReference>
<dbReference type="InterPro" id="IPR004089">
    <property type="entry name" value="MCPsignal_dom"/>
</dbReference>
<name>A0A2D1QDN4_AERSA</name>
<dbReference type="Pfam" id="PF00015">
    <property type="entry name" value="MCPsignal"/>
    <property type="match status" value="1"/>
</dbReference>
<dbReference type="SUPFAM" id="SSF58104">
    <property type="entry name" value="Methyl-accepting chemotaxis protein (MCP) signaling domain"/>
    <property type="match status" value="1"/>
</dbReference>
<keyword evidence="3 8" id="KW-1133">Transmembrane helix</keyword>